<sequence length="90" mass="9767">MPGSDTPCPPWLQETEGVQPQSSDSPMTQAHQNRNPNSHGIDGAEADPQQNVIESNGHSHHSTTITKEGNLGIMEIVERKELQGIGINEE</sequence>
<keyword evidence="3" id="KW-1185">Reference proteome</keyword>
<dbReference type="EMBL" id="LRBV02000007">
    <property type="status" value="NOT_ANNOTATED_CDS"/>
    <property type="molecule type" value="Genomic_DNA"/>
</dbReference>
<evidence type="ECO:0000313" key="3">
    <source>
        <dbReference type="Proteomes" id="UP000594261"/>
    </source>
</evidence>
<feature type="region of interest" description="Disordered" evidence="1">
    <location>
        <begin position="1"/>
        <end position="70"/>
    </location>
</feature>
<accession>A0A7N2M4U4</accession>
<reference evidence="2 3" key="1">
    <citation type="journal article" date="2016" name="G3 (Bethesda)">
        <title>First Draft Assembly and Annotation of the Genome of a California Endemic Oak Quercus lobata Nee (Fagaceae).</title>
        <authorList>
            <person name="Sork V.L."/>
            <person name="Fitz-Gibbon S.T."/>
            <person name="Puiu D."/>
            <person name="Crepeau M."/>
            <person name="Gugger P.F."/>
            <person name="Sherman R."/>
            <person name="Stevens K."/>
            <person name="Langley C.H."/>
            <person name="Pellegrini M."/>
            <person name="Salzberg S.L."/>
        </authorList>
    </citation>
    <scope>NUCLEOTIDE SEQUENCE [LARGE SCALE GENOMIC DNA]</scope>
    <source>
        <strain evidence="2 3">cv. SW786</strain>
    </source>
</reference>
<evidence type="ECO:0000256" key="1">
    <source>
        <dbReference type="SAM" id="MobiDB-lite"/>
    </source>
</evidence>
<dbReference type="EnsemblPlants" id="QL07p024008:mrna">
    <property type="protein sequence ID" value="QL07p024008:mrna:CDS:1"/>
    <property type="gene ID" value="QL07p024008"/>
</dbReference>
<dbReference type="InParanoid" id="A0A7N2M4U4"/>
<feature type="compositionally biased region" description="Polar residues" evidence="1">
    <location>
        <begin position="48"/>
        <end position="67"/>
    </location>
</feature>
<dbReference type="Gramene" id="QL07p024008:mrna">
    <property type="protein sequence ID" value="QL07p024008:mrna:CDS:1"/>
    <property type="gene ID" value="QL07p024008"/>
</dbReference>
<name>A0A7N2M4U4_QUELO</name>
<evidence type="ECO:0000313" key="2">
    <source>
        <dbReference type="EnsemblPlants" id="QL07p024008:mrna:CDS:1"/>
    </source>
</evidence>
<organism evidence="2 3">
    <name type="scientific">Quercus lobata</name>
    <name type="common">Valley oak</name>
    <dbReference type="NCBI Taxonomy" id="97700"/>
    <lineage>
        <taxon>Eukaryota</taxon>
        <taxon>Viridiplantae</taxon>
        <taxon>Streptophyta</taxon>
        <taxon>Embryophyta</taxon>
        <taxon>Tracheophyta</taxon>
        <taxon>Spermatophyta</taxon>
        <taxon>Magnoliopsida</taxon>
        <taxon>eudicotyledons</taxon>
        <taxon>Gunneridae</taxon>
        <taxon>Pentapetalae</taxon>
        <taxon>rosids</taxon>
        <taxon>fabids</taxon>
        <taxon>Fagales</taxon>
        <taxon>Fagaceae</taxon>
        <taxon>Quercus</taxon>
    </lineage>
</organism>
<dbReference type="AlphaFoldDB" id="A0A7N2M4U4"/>
<reference evidence="2" key="2">
    <citation type="submission" date="2021-01" db="UniProtKB">
        <authorList>
            <consortium name="EnsemblPlants"/>
        </authorList>
    </citation>
    <scope>IDENTIFICATION</scope>
</reference>
<feature type="compositionally biased region" description="Polar residues" evidence="1">
    <location>
        <begin position="16"/>
        <end position="38"/>
    </location>
</feature>
<dbReference type="Proteomes" id="UP000594261">
    <property type="component" value="Chromosome 7"/>
</dbReference>
<proteinExistence type="predicted"/>
<protein>
    <submittedName>
        <fullName evidence="2">Uncharacterized protein</fullName>
    </submittedName>
</protein>